<comment type="caution">
    <text evidence="1">The sequence shown here is derived from an EMBL/GenBank/DDBJ whole genome shotgun (WGS) entry which is preliminary data.</text>
</comment>
<feature type="non-terminal residue" evidence="1">
    <location>
        <position position="227"/>
    </location>
</feature>
<dbReference type="OrthoDB" id="5864342at2759"/>
<protein>
    <recommendedName>
        <fullName evidence="3">FLYWCH-type domain-containing protein</fullName>
    </recommendedName>
</protein>
<feature type="non-terminal residue" evidence="1">
    <location>
        <position position="1"/>
    </location>
</feature>
<keyword evidence="2" id="KW-1185">Reference proteome</keyword>
<dbReference type="Proteomes" id="UP000054776">
    <property type="component" value="Unassembled WGS sequence"/>
</dbReference>
<dbReference type="AlphaFoldDB" id="A0A0V1BXR1"/>
<evidence type="ECO:0000313" key="2">
    <source>
        <dbReference type="Proteomes" id="UP000054776"/>
    </source>
</evidence>
<accession>A0A0V1BXR1</accession>
<sequence>LIHAIRDYFPNSRVQGCYFHFCQAVHRKVVLCVPELFESFSILLLVMDDDSDLHVVPNCCSGMSLDKKGCSGAIWTNLDVTSVMKIIRITRESNKLRCGNGEYYTLKQTNRNEKCWICTSGIRGCRGKLYTNLDATQVIRTCEHADGWRVDPHTLYHQQQLSELKRLAPGYLRSEKEIYEELASSLLQLRCCRIFSIVGPGTEHNVLQPCPEISTTSGQTAGSVGHC</sequence>
<dbReference type="EMBL" id="JYDH01000007">
    <property type="protein sequence ID" value="KRY41586.1"/>
    <property type="molecule type" value="Genomic_DNA"/>
</dbReference>
<gene>
    <name evidence="1" type="ORF">T01_7629</name>
</gene>
<evidence type="ECO:0008006" key="3">
    <source>
        <dbReference type="Google" id="ProtNLM"/>
    </source>
</evidence>
<proteinExistence type="predicted"/>
<reference evidence="1 2" key="1">
    <citation type="submission" date="2015-01" db="EMBL/GenBank/DDBJ databases">
        <title>Evolution of Trichinella species and genotypes.</title>
        <authorList>
            <person name="Korhonen P.K."/>
            <person name="Edoardo P."/>
            <person name="Giuseppe L.R."/>
            <person name="Gasser R.B."/>
        </authorList>
    </citation>
    <scope>NUCLEOTIDE SEQUENCE [LARGE SCALE GENOMIC DNA]</scope>
    <source>
        <strain evidence="1">ISS3</strain>
    </source>
</reference>
<dbReference type="InParanoid" id="A0A0V1BXR1"/>
<name>A0A0V1BXR1_TRISP</name>
<evidence type="ECO:0000313" key="1">
    <source>
        <dbReference type="EMBL" id="KRY41586.1"/>
    </source>
</evidence>
<organism evidence="1 2">
    <name type="scientific">Trichinella spiralis</name>
    <name type="common">Trichina worm</name>
    <dbReference type="NCBI Taxonomy" id="6334"/>
    <lineage>
        <taxon>Eukaryota</taxon>
        <taxon>Metazoa</taxon>
        <taxon>Ecdysozoa</taxon>
        <taxon>Nematoda</taxon>
        <taxon>Enoplea</taxon>
        <taxon>Dorylaimia</taxon>
        <taxon>Trichinellida</taxon>
        <taxon>Trichinellidae</taxon>
        <taxon>Trichinella</taxon>
    </lineage>
</organism>